<evidence type="ECO:0000313" key="1">
    <source>
        <dbReference type="EMBL" id="PTB55657.1"/>
    </source>
</evidence>
<organism evidence="1 2">
    <name type="scientific">Trichoderma harzianum CBS 226.95</name>
    <dbReference type="NCBI Taxonomy" id="983964"/>
    <lineage>
        <taxon>Eukaryota</taxon>
        <taxon>Fungi</taxon>
        <taxon>Dikarya</taxon>
        <taxon>Ascomycota</taxon>
        <taxon>Pezizomycotina</taxon>
        <taxon>Sordariomycetes</taxon>
        <taxon>Hypocreomycetidae</taxon>
        <taxon>Hypocreales</taxon>
        <taxon>Hypocreaceae</taxon>
        <taxon>Trichoderma</taxon>
    </lineage>
</organism>
<reference evidence="1 2" key="1">
    <citation type="submission" date="2016-07" db="EMBL/GenBank/DDBJ databases">
        <title>Multiple horizontal gene transfer events from other fungi enriched the ability of initially mycotrophic Trichoderma (Ascomycota) to feed on dead plant biomass.</title>
        <authorList>
            <consortium name="DOE Joint Genome Institute"/>
            <person name="Aerts A."/>
            <person name="Atanasova L."/>
            <person name="Chenthamara K."/>
            <person name="Zhang J."/>
            <person name="Grujic M."/>
            <person name="Henrissat B."/>
            <person name="Kuo A."/>
            <person name="Salamov A."/>
            <person name="Lipzen A."/>
            <person name="Labutti K."/>
            <person name="Barry K."/>
            <person name="Miao Y."/>
            <person name="Rahimi M.J."/>
            <person name="Shen Q."/>
            <person name="Grigoriev I.V."/>
            <person name="Kubicek C.P."/>
            <person name="Druzhinina I.S."/>
        </authorList>
    </citation>
    <scope>NUCLEOTIDE SEQUENCE [LARGE SCALE GENOMIC DNA]</scope>
    <source>
        <strain evidence="1 2">CBS 226.95</strain>
    </source>
</reference>
<accession>A0A2T4AF00</accession>
<proteinExistence type="predicted"/>
<dbReference type="RefSeq" id="XP_024775334.1">
    <property type="nucleotide sequence ID" value="XM_024914904.1"/>
</dbReference>
<sequence>MREAIIIIVLQVIASFAFDTLINWKYFIARLNQKYSIHITCPLPLPFPRRLLHKETKQKQETNEQVGIKSEGIINAHRQSRTTFNSPLRPTCW</sequence>
<keyword evidence="2" id="KW-1185">Reference proteome</keyword>
<protein>
    <submittedName>
        <fullName evidence="1">Uncharacterized protein</fullName>
    </submittedName>
</protein>
<dbReference type="Proteomes" id="UP000241690">
    <property type="component" value="Unassembled WGS sequence"/>
</dbReference>
<dbReference type="GeneID" id="36623470"/>
<gene>
    <name evidence="1" type="ORF">M431DRAFT_405926</name>
</gene>
<evidence type="ECO:0000313" key="2">
    <source>
        <dbReference type="Proteomes" id="UP000241690"/>
    </source>
</evidence>
<dbReference type="AlphaFoldDB" id="A0A2T4AF00"/>
<name>A0A2T4AF00_TRIHA</name>
<dbReference type="EMBL" id="KZ679679">
    <property type="protein sequence ID" value="PTB55657.1"/>
    <property type="molecule type" value="Genomic_DNA"/>
</dbReference>